<accession>R7VLC2</accession>
<dbReference type="Proteomes" id="UP000014760">
    <property type="component" value="Unassembled WGS sequence"/>
</dbReference>
<dbReference type="AlphaFoldDB" id="R7VLC2"/>
<protein>
    <submittedName>
        <fullName evidence="3 4">Uncharacterized protein</fullName>
    </submittedName>
</protein>
<dbReference type="HOGENOM" id="CLU_1220706_0_0_1"/>
<keyword evidence="2" id="KW-0812">Transmembrane</keyword>
<proteinExistence type="predicted"/>
<dbReference type="EMBL" id="KB292101">
    <property type="protein sequence ID" value="ELU18126.1"/>
    <property type="molecule type" value="Genomic_DNA"/>
</dbReference>
<reference evidence="4" key="3">
    <citation type="submission" date="2015-06" db="UniProtKB">
        <authorList>
            <consortium name="EnsemblMetazoa"/>
        </authorList>
    </citation>
    <scope>IDENTIFICATION</scope>
</reference>
<evidence type="ECO:0000256" key="2">
    <source>
        <dbReference type="SAM" id="Phobius"/>
    </source>
</evidence>
<evidence type="ECO:0000256" key="1">
    <source>
        <dbReference type="SAM" id="MobiDB-lite"/>
    </source>
</evidence>
<feature type="transmembrane region" description="Helical" evidence="2">
    <location>
        <begin position="82"/>
        <end position="107"/>
    </location>
</feature>
<feature type="transmembrane region" description="Helical" evidence="2">
    <location>
        <begin position="44"/>
        <end position="70"/>
    </location>
</feature>
<sequence length="227" mass="24668">MPGVSRRPTAGSAYPHVPTPAATEEDSSSQYSWMKKDLPGGRRLWLQLVVGFFGVALLGAVFVCLGGVFLQKAHHLAMEDSISLPLVWCIIGIVCGALMILGSIVLGKLIISDKWRKNQQPVYSTQQQPSARFRNRGQDGEVQLSLPPPYAENPPVYVVPPPPSESNPPPSYSSIGIGSWTSEQEFPTPITPPQTLSVLLELPPYEELSMDSSDTAEIAVLIFVLCL</sequence>
<gene>
    <name evidence="3" type="ORF">CAPTEDRAFT_225635</name>
</gene>
<dbReference type="OMA" id="LMISQKW"/>
<feature type="region of interest" description="Disordered" evidence="1">
    <location>
        <begin position="1"/>
        <end position="25"/>
    </location>
</feature>
<dbReference type="EnsemblMetazoa" id="CapteT225635">
    <property type="protein sequence ID" value="CapteP225635"/>
    <property type="gene ID" value="CapteG225635"/>
</dbReference>
<reference evidence="3 5" key="2">
    <citation type="journal article" date="2013" name="Nature">
        <title>Insights into bilaterian evolution from three spiralian genomes.</title>
        <authorList>
            <person name="Simakov O."/>
            <person name="Marletaz F."/>
            <person name="Cho S.J."/>
            <person name="Edsinger-Gonzales E."/>
            <person name="Havlak P."/>
            <person name="Hellsten U."/>
            <person name="Kuo D.H."/>
            <person name="Larsson T."/>
            <person name="Lv J."/>
            <person name="Arendt D."/>
            <person name="Savage R."/>
            <person name="Osoegawa K."/>
            <person name="de Jong P."/>
            <person name="Grimwood J."/>
            <person name="Chapman J.A."/>
            <person name="Shapiro H."/>
            <person name="Aerts A."/>
            <person name="Otillar R.P."/>
            <person name="Terry A.Y."/>
            <person name="Boore J.L."/>
            <person name="Grigoriev I.V."/>
            <person name="Lindberg D.R."/>
            <person name="Seaver E.C."/>
            <person name="Weisblat D.A."/>
            <person name="Putnam N.H."/>
            <person name="Rokhsar D.S."/>
        </authorList>
    </citation>
    <scope>NUCLEOTIDE SEQUENCE</scope>
    <source>
        <strain evidence="3 5">I ESC-2004</strain>
    </source>
</reference>
<dbReference type="OrthoDB" id="6046315at2759"/>
<keyword evidence="2" id="KW-0472">Membrane</keyword>
<evidence type="ECO:0000313" key="3">
    <source>
        <dbReference type="EMBL" id="ELU18126.1"/>
    </source>
</evidence>
<name>R7VLC2_CAPTE</name>
<keyword evidence="5" id="KW-1185">Reference proteome</keyword>
<keyword evidence="2" id="KW-1133">Transmembrane helix</keyword>
<evidence type="ECO:0000313" key="5">
    <source>
        <dbReference type="Proteomes" id="UP000014760"/>
    </source>
</evidence>
<reference evidence="5" key="1">
    <citation type="submission" date="2012-12" db="EMBL/GenBank/DDBJ databases">
        <authorList>
            <person name="Hellsten U."/>
            <person name="Grimwood J."/>
            <person name="Chapman J.A."/>
            <person name="Shapiro H."/>
            <person name="Aerts A."/>
            <person name="Otillar R.P."/>
            <person name="Terry A.Y."/>
            <person name="Boore J.L."/>
            <person name="Simakov O."/>
            <person name="Marletaz F."/>
            <person name="Cho S.-J."/>
            <person name="Edsinger-Gonzales E."/>
            <person name="Havlak P."/>
            <person name="Kuo D.-H."/>
            <person name="Larsson T."/>
            <person name="Lv J."/>
            <person name="Arendt D."/>
            <person name="Savage R."/>
            <person name="Osoegawa K."/>
            <person name="de Jong P."/>
            <person name="Lindberg D.R."/>
            <person name="Seaver E.C."/>
            <person name="Weisblat D.A."/>
            <person name="Putnam N.H."/>
            <person name="Grigoriev I.V."/>
            <person name="Rokhsar D.S."/>
        </authorList>
    </citation>
    <scope>NUCLEOTIDE SEQUENCE</scope>
    <source>
        <strain evidence="5">I ESC-2004</strain>
    </source>
</reference>
<evidence type="ECO:0000313" key="4">
    <source>
        <dbReference type="EnsemblMetazoa" id="CapteP225635"/>
    </source>
</evidence>
<dbReference type="EMBL" id="AMQN01016465">
    <property type="status" value="NOT_ANNOTATED_CDS"/>
    <property type="molecule type" value="Genomic_DNA"/>
</dbReference>
<organism evidence="3">
    <name type="scientific">Capitella teleta</name>
    <name type="common">Polychaete worm</name>
    <dbReference type="NCBI Taxonomy" id="283909"/>
    <lineage>
        <taxon>Eukaryota</taxon>
        <taxon>Metazoa</taxon>
        <taxon>Spiralia</taxon>
        <taxon>Lophotrochozoa</taxon>
        <taxon>Annelida</taxon>
        <taxon>Polychaeta</taxon>
        <taxon>Sedentaria</taxon>
        <taxon>Scolecida</taxon>
        <taxon>Capitellidae</taxon>
        <taxon>Capitella</taxon>
    </lineage>
</organism>